<feature type="compositionally biased region" description="Polar residues" evidence="1">
    <location>
        <begin position="106"/>
        <end position="118"/>
    </location>
</feature>
<name>A0A0E0BHG0_9ORYZ</name>
<evidence type="ECO:0000256" key="2">
    <source>
        <dbReference type="SAM" id="SignalP"/>
    </source>
</evidence>
<feature type="chain" id="PRO_5002354883" evidence="2">
    <location>
        <begin position="26"/>
        <end position="221"/>
    </location>
</feature>
<keyword evidence="2" id="KW-0732">Signal</keyword>
<evidence type="ECO:0000313" key="4">
    <source>
        <dbReference type="Proteomes" id="UP000026961"/>
    </source>
</evidence>
<dbReference type="AlphaFoldDB" id="A0A0E0BHG0"/>
<proteinExistence type="predicted"/>
<reference evidence="3" key="2">
    <citation type="submission" date="2018-05" db="EMBL/GenBank/DDBJ databases">
        <title>OgluRS3 (Oryza glumaepatula Reference Sequence Version 3).</title>
        <authorList>
            <person name="Zhang J."/>
            <person name="Kudrna D."/>
            <person name="Lee S."/>
            <person name="Talag J."/>
            <person name="Welchert J."/>
            <person name="Wing R.A."/>
        </authorList>
    </citation>
    <scope>NUCLEOTIDE SEQUENCE [LARGE SCALE GENOMIC DNA]</scope>
</reference>
<dbReference type="HOGENOM" id="CLU_1252339_0_0_1"/>
<accession>A0A0E0BHG0</accession>
<evidence type="ECO:0000313" key="3">
    <source>
        <dbReference type="EnsemblPlants" id="OGLUM11G08460.1"/>
    </source>
</evidence>
<reference evidence="3" key="1">
    <citation type="submission" date="2015-04" db="UniProtKB">
        <authorList>
            <consortium name="EnsemblPlants"/>
        </authorList>
    </citation>
    <scope>IDENTIFICATION</scope>
</reference>
<dbReference type="EnsemblPlants" id="OGLUM11G08460.1">
    <property type="protein sequence ID" value="OGLUM11G08460.1"/>
    <property type="gene ID" value="OGLUM11G08460"/>
</dbReference>
<sequence>MEDLATHPLHAFLLLAIPHLPLTTAVSAPVRSPTAPSPPKTLVKGWKELIRAGMRSSRPLPFFLNGSVLVSPPLLGVLSLDIVTVRREPTEQTWWHLALLPELHRSSPSSAAQPQLRGSLTRPKQTPAPGSPPPPHNPILHASSMSPSHGSSSPLQGGLVGSGCDARFLISSSPIPPFSSYIHLITICENFAAAAARTPRLIHKRPAAVVTSALNQPSQLL</sequence>
<keyword evidence="4" id="KW-1185">Reference proteome</keyword>
<protein>
    <submittedName>
        <fullName evidence="3">Uncharacterized protein</fullName>
    </submittedName>
</protein>
<dbReference type="Proteomes" id="UP000026961">
    <property type="component" value="Chromosome 11"/>
</dbReference>
<feature type="region of interest" description="Disordered" evidence="1">
    <location>
        <begin position="106"/>
        <end position="158"/>
    </location>
</feature>
<dbReference type="Gramene" id="OGLUM11G08460.1">
    <property type="protein sequence ID" value="OGLUM11G08460.1"/>
    <property type="gene ID" value="OGLUM11G08460"/>
</dbReference>
<evidence type="ECO:0000256" key="1">
    <source>
        <dbReference type="SAM" id="MobiDB-lite"/>
    </source>
</evidence>
<feature type="compositionally biased region" description="Low complexity" evidence="1">
    <location>
        <begin position="138"/>
        <end position="153"/>
    </location>
</feature>
<organism evidence="3">
    <name type="scientific">Oryza glumipatula</name>
    <dbReference type="NCBI Taxonomy" id="40148"/>
    <lineage>
        <taxon>Eukaryota</taxon>
        <taxon>Viridiplantae</taxon>
        <taxon>Streptophyta</taxon>
        <taxon>Embryophyta</taxon>
        <taxon>Tracheophyta</taxon>
        <taxon>Spermatophyta</taxon>
        <taxon>Magnoliopsida</taxon>
        <taxon>Liliopsida</taxon>
        <taxon>Poales</taxon>
        <taxon>Poaceae</taxon>
        <taxon>BOP clade</taxon>
        <taxon>Oryzoideae</taxon>
        <taxon>Oryzeae</taxon>
        <taxon>Oryzinae</taxon>
        <taxon>Oryza</taxon>
    </lineage>
</organism>
<feature type="signal peptide" evidence="2">
    <location>
        <begin position="1"/>
        <end position="25"/>
    </location>
</feature>